<dbReference type="PRINTS" id="PR00724">
    <property type="entry name" value="CRBOXYPTASEC"/>
</dbReference>
<dbReference type="SUPFAM" id="SSF53474">
    <property type="entry name" value="alpha/beta-Hydrolases"/>
    <property type="match status" value="1"/>
</dbReference>
<evidence type="ECO:0000256" key="1">
    <source>
        <dbReference type="ARBA" id="ARBA00009431"/>
    </source>
</evidence>
<accession>J4HVW4</accession>
<evidence type="ECO:0000313" key="7">
    <source>
        <dbReference type="EMBL" id="CCM01217.1"/>
    </source>
</evidence>
<evidence type="ECO:0000256" key="2">
    <source>
        <dbReference type="ARBA" id="ARBA00022645"/>
    </source>
</evidence>
<name>J4HVW4_9APHY</name>
<dbReference type="InParanoid" id="J4HVW4"/>
<dbReference type="PANTHER" id="PTHR11802:SF64">
    <property type="entry name" value="CARBOXYPEPTIDASE"/>
    <property type="match status" value="1"/>
</dbReference>
<keyword evidence="2 6" id="KW-0121">Carboxypeptidase</keyword>
<dbReference type="GeneID" id="24096128"/>
<dbReference type="Proteomes" id="UP000006352">
    <property type="component" value="Unassembled WGS sequence"/>
</dbReference>
<feature type="chain" id="PRO_5006526587" description="Carboxypeptidase" evidence="6">
    <location>
        <begin position="20"/>
        <end position="488"/>
    </location>
</feature>
<evidence type="ECO:0000313" key="8">
    <source>
        <dbReference type="Proteomes" id="UP000006352"/>
    </source>
</evidence>
<organism evidence="7 8">
    <name type="scientific">Fibroporia radiculosa</name>
    <dbReference type="NCBI Taxonomy" id="599839"/>
    <lineage>
        <taxon>Eukaryota</taxon>
        <taxon>Fungi</taxon>
        <taxon>Dikarya</taxon>
        <taxon>Basidiomycota</taxon>
        <taxon>Agaricomycotina</taxon>
        <taxon>Agaricomycetes</taxon>
        <taxon>Polyporales</taxon>
        <taxon>Fibroporiaceae</taxon>
        <taxon>Fibroporia</taxon>
    </lineage>
</organism>
<evidence type="ECO:0000256" key="5">
    <source>
        <dbReference type="ARBA" id="ARBA00023180"/>
    </source>
</evidence>
<feature type="signal peptide" evidence="6">
    <location>
        <begin position="1"/>
        <end position="19"/>
    </location>
</feature>
<dbReference type="HOGENOM" id="CLU_008523_10_3_1"/>
<dbReference type="GO" id="GO:0000324">
    <property type="term" value="C:fungal-type vacuole"/>
    <property type="evidence" value="ECO:0007669"/>
    <property type="project" value="TreeGrafter"/>
</dbReference>
<keyword evidence="5" id="KW-0325">Glycoprotein</keyword>
<dbReference type="Gene3D" id="1.10.287.410">
    <property type="match status" value="1"/>
</dbReference>
<keyword evidence="6" id="KW-0732">Signal</keyword>
<dbReference type="InterPro" id="IPR001563">
    <property type="entry name" value="Peptidase_S10"/>
</dbReference>
<evidence type="ECO:0000256" key="6">
    <source>
        <dbReference type="RuleBase" id="RU361156"/>
    </source>
</evidence>
<keyword evidence="8" id="KW-1185">Reference proteome</keyword>
<dbReference type="AlphaFoldDB" id="J4HVW4"/>
<keyword evidence="3 6" id="KW-0645">Protease</keyword>
<dbReference type="OrthoDB" id="443318at2759"/>
<reference evidence="7 8" key="1">
    <citation type="journal article" date="2012" name="Appl. Environ. Microbiol.">
        <title>Short-read sequencing for genomic analysis of the brown rot fungus Fibroporia radiculosa.</title>
        <authorList>
            <person name="Tang J.D."/>
            <person name="Perkins A.D."/>
            <person name="Sonstegard T.S."/>
            <person name="Schroeder S.G."/>
            <person name="Burgess S.C."/>
            <person name="Diehl S.V."/>
        </authorList>
    </citation>
    <scope>NUCLEOTIDE SEQUENCE [LARGE SCALE GENOMIC DNA]</scope>
    <source>
        <strain evidence="7 8">TFFH 294</strain>
    </source>
</reference>
<dbReference type="Gene3D" id="3.40.50.1820">
    <property type="entry name" value="alpha/beta hydrolase"/>
    <property type="match status" value="1"/>
</dbReference>
<comment type="similarity">
    <text evidence="1 6">Belongs to the peptidase S10 family.</text>
</comment>
<dbReference type="PROSITE" id="PS00131">
    <property type="entry name" value="CARBOXYPEPT_SER_SER"/>
    <property type="match status" value="1"/>
</dbReference>
<dbReference type="PANTHER" id="PTHR11802">
    <property type="entry name" value="SERINE PROTEASE FAMILY S10 SERINE CARBOXYPEPTIDASE"/>
    <property type="match status" value="1"/>
</dbReference>
<gene>
    <name evidence="7" type="ORF">FIBRA_03265</name>
</gene>
<dbReference type="EC" id="3.4.16.-" evidence="6"/>
<keyword evidence="4 6" id="KW-0378">Hydrolase</keyword>
<evidence type="ECO:0000256" key="3">
    <source>
        <dbReference type="ARBA" id="ARBA00022670"/>
    </source>
</evidence>
<dbReference type="GO" id="GO:0004185">
    <property type="term" value="F:serine-type carboxypeptidase activity"/>
    <property type="evidence" value="ECO:0007669"/>
    <property type="project" value="UniProtKB-UniRule"/>
</dbReference>
<evidence type="ECO:0000256" key="4">
    <source>
        <dbReference type="ARBA" id="ARBA00022801"/>
    </source>
</evidence>
<protein>
    <recommendedName>
        <fullName evidence="6">Carboxypeptidase</fullName>
        <ecNumber evidence="6">3.4.16.-</ecNumber>
    </recommendedName>
</protein>
<proteinExistence type="inferred from homology"/>
<dbReference type="Pfam" id="PF00450">
    <property type="entry name" value="Peptidase_S10"/>
    <property type="match status" value="1"/>
</dbReference>
<dbReference type="EMBL" id="HE797023">
    <property type="protein sequence ID" value="CCM01217.1"/>
    <property type="molecule type" value="Genomic_DNA"/>
</dbReference>
<dbReference type="InterPro" id="IPR018202">
    <property type="entry name" value="Ser_caboxypep_ser_AS"/>
</dbReference>
<dbReference type="InterPro" id="IPR029058">
    <property type="entry name" value="AB_hydrolase_fold"/>
</dbReference>
<dbReference type="RefSeq" id="XP_012180500.1">
    <property type="nucleotide sequence ID" value="XM_012325110.1"/>
</dbReference>
<sequence length="488" mass="53879">MLLPTPLATLLVLALRALGGQVPVLDGVPGGTAVHNRAMIGKAIPQISQITASPGKLRVVENSGVCETTPGVYQASGYGDIAYKKSIWFWFFEARVNPDQAPLTVWLNGGPGSSSMIGLFQEHGPCRIVSDSSGVVSNPYSWNNVSNMLYIDQPVGVGFSHGELDVRTSEQAAADMWTFLQIFFTDSKFSKYQQSDFALWTESYGGHYGPTFAAYFLQQNTKISSGTLNAMRINMKFLGVGDGLTDPLSQYPGYMRYAVSNPYHPLVSDVELSAATTFWNQPYGCKDNITACYRNGSDAICADAQTWCNNKILGPLSGNYDVYYVLSENSDPYTPDPTNYLNDATFMKQIGAESPWQETNLDVYANFLGTGDWMRNSRPLLETVIDADVRTVIYDGDADYILNYMGVEAMVNNLQTKFTKEYAEQEFTNWTVHGESAGIYKNAGTFSYVRIFGAGHEVAAYGYRSLSRGEAALQMFSQIMNDRLLYST</sequence>
<dbReference type="GO" id="GO:0006508">
    <property type="term" value="P:proteolysis"/>
    <property type="evidence" value="ECO:0007669"/>
    <property type="project" value="UniProtKB-KW"/>
</dbReference>
<dbReference type="STRING" id="599839.J4HVW4"/>